<evidence type="ECO:0000313" key="1">
    <source>
        <dbReference type="EMBL" id="MDQ0176136.1"/>
    </source>
</evidence>
<dbReference type="RefSeq" id="WP_307229049.1">
    <property type="nucleotide sequence ID" value="NZ_JAUSTT010000010.1"/>
</dbReference>
<gene>
    <name evidence="1" type="ORF">J2S08_001972</name>
</gene>
<protein>
    <submittedName>
        <fullName evidence="1">Uncharacterized protein</fullName>
    </submittedName>
</protein>
<dbReference type="Proteomes" id="UP001223586">
    <property type="component" value="Unassembled WGS sequence"/>
</dbReference>
<keyword evidence="2" id="KW-1185">Reference proteome</keyword>
<reference evidence="1 2" key="1">
    <citation type="submission" date="2023-07" db="EMBL/GenBank/DDBJ databases">
        <title>Genomic Encyclopedia of Type Strains, Phase IV (KMG-IV): sequencing the most valuable type-strain genomes for metagenomic binning, comparative biology and taxonomic classification.</title>
        <authorList>
            <person name="Goeker M."/>
        </authorList>
    </citation>
    <scope>NUCLEOTIDE SEQUENCE [LARGE SCALE GENOMIC DNA]</scope>
    <source>
        <strain evidence="1 2">DSM 23837</strain>
    </source>
</reference>
<name>A0ABT9WS58_9BACI</name>
<accession>A0ABT9WS58</accession>
<organism evidence="1 2">
    <name type="scientific">Bacillus chungangensis</name>
    <dbReference type="NCBI Taxonomy" id="587633"/>
    <lineage>
        <taxon>Bacteria</taxon>
        <taxon>Bacillati</taxon>
        <taxon>Bacillota</taxon>
        <taxon>Bacilli</taxon>
        <taxon>Bacillales</taxon>
        <taxon>Bacillaceae</taxon>
        <taxon>Bacillus</taxon>
    </lineage>
</organism>
<evidence type="ECO:0000313" key="2">
    <source>
        <dbReference type="Proteomes" id="UP001223586"/>
    </source>
</evidence>
<dbReference type="EMBL" id="JAUSTT010000010">
    <property type="protein sequence ID" value="MDQ0176136.1"/>
    <property type="molecule type" value="Genomic_DNA"/>
</dbReference>
<comment type="caution">
    <text evidence="1">The sequence shown here is derived from an EMBL/GenBank/DDBJ whole genome shotgun (WGS) entry which is preliminary data.</text>
</comment>
<proteinExistence type="predicted"/>
<sequence length="110" mass="12453">MVKKSNGDFKINSFQNESDLSEEQMRELLNQLNLGLGNIMNKLSSNIQQTIENVNLEDLLANNNLIDKAKLNNVLKEDHPVVEAIEEDKKIKVKFDGKTILDIDLSSLDL</sequence>